<feature type="compositionally biased region" description="Basic and acidic residues" evidence="1">
    <location>
        <begin position="174"/>
        <end position="184"/>
    </location>
</feature>
<sequence length="184" mass="20606">MRIAVWRQHAALRDGGPMTLRQVRRRCEQLARGIRVPDPFDLDTFISDFGTDRGRPVHLIAFDLPPGAPCGLCVSTDVADYLVVTSAATGMQRVHIALHELAHLLLEHRLHLIDDVQGSRQLFRHLDPGVVRAMFARTNYSSQEEQEAETLASLLGQRAGLWRPPAPRTPSDPVVERLGRSLEH</sequence>
<reference evidence="2 3" key="1">
    <citation type="submission" date="2021-01" db="EMBL/GenBank/DDBJ databases">
        <title>Whole genome shotgun sequence of Plantactinospora endophytica NBRC 110450.</title>
        <authorList>
            <person name="Komaki H."/>
            <person name="Tamura T."/>
        </authorList>
    </citation>
    <scope>NUCLEOTIDE SEQUENCE [LARGE SCALE GENOMIC DNA]</scope>
    <source>
        <strain evidence="2 3">NBRC 110450</strain>
    </source>
</reference>
<accession>A0ABQ4ECG6</accession>
<feature type="region of interest" description="Disordered" evidence="1">
    <location>
        <begin position="162"/>
        <end position="184"/>
    </location>
</feature>
<evidence type="ECO:0000256" key="1">
    <source>
        <dbReference type="SAM" id="MobiDB-lite"/>
    </source>
</evidence>
<evidence type="ECO:0000313" key="2">
    <source>
        <dbReference type="EMBL" id="GIG92423.1"/>
    </source>
</evidence>
<proteinExistence type="predicted"/>
<comment type="caution">
    <text evidence="2">The sequence shown here is derived from an EMBL/GenBank/DDBJ whole genome shotgun (WGS) entry which is preliminary data.</text>
</comment>
<dbReference type="Proteomes" id="UP000646749">
    <property type="component" value="Unassembled WGS sequence"/>
</dbReference>
<name>A0ABQ4ECG6_9ACTN</name>
<evidence type="ECO:0008006" key="4">
    <source>
        <dbReference type="Google" id="ProtNLM"/>
    </source>
</evidence>
<gene>
    <name evidence="2" type="ORF">Pen02_73590</name>
</gene>
<protein>
    <recommendedName>
        <fullName evidence="4">IrrE N-terminal-like domain-containing protein</fullName>
    </recommendedName>
</protein>
<organism evidence="2 3">
    <name type="scientific">Plantactinospora endophytica</name>
    <dbReference type="NCBI Taxonomy" id="673535"/>
    <lineage>
        <taxon>Bacteria</taxon>
        <taxon>Bacillati</taxon>
        <taxon>Actinomycetota</taxon>
        <taxon>Actinomycetes</taxon>
        <taxon>Micromonosporales</taxon>
        <taxon>Micromonosporaceae</taxon>
        <taxon>Plantactinospora</taxon>
    </lineage>
</organism>
<keyword evidence="3" id="KW-1185">Reference proteome</keyword>
<evidence type="ECO:0000313" key="3">
    <source>
        <dbReference type="Proteomes" id="UP000646749"/>
    </source>
</evidence>
<dbReference type="EMBL" id="BONW01000044">
    <property type="protein sequence ID" value="GIG92423.1"/>
    <property type="molecule type" value="Genomic_DNA"/>
</dbReference>